<evidence type="ECO:0000313" key="2">
    <source>
        <dbReference type="EMBL" id="QQP93804.1"/>
    </source>
</evidence>
<keyword evidence="1" id="KW-0732">Signal</keyword>
<organism evidence="2 3">
    <name type="scientific">Skermanella cutis</name>
    <dbReference type="NCBI Taxonomy" id="2775420"/>
    <lineage>
        <taxon>Bacteria</taxon>
        <taxon>Pseudomonadati</taxon>
        <taxon>Pseudomonadota</taxon>
        <taxon>Alphaproteobacteria</taxon>
        <taxon>Rhodospirillales</taxon>
        <taxon>Azospirillaceae</taxon>
        <taxon>Skermanella</taxon>
    </lineage>
</organism>
<evidence type="ECO:0008006" key="4">
    <source>
        <dbReference type="Google" id="ProtNLM"/>
    </source>
</evidence>
<dbReference type="Proteomes" id="UP000595197">
    <property type="component" value="Plasmid pTT6-3"/>
</dbReference>
<accession>A0ABX7BI85</accession>
<keyword evidence="3" id="KW-1185">Reference proteome</keyword>
<name>A0ABX7BI85_9PROT</name>
<evidence type="ECO:0000256" key="1">
    <source>
        <dbReference type="SAM" id="SignalP"/>
    </source>
</evidence>
<dbReference type="InterPro" id="IPR010258">
    <property type="entry name" value="Conjugal_tfr_TrbG/VirB9/CagX"/>
</dbReference>
<keyword evidence="2" id="KW-0614">Plasmid</keyword>
<gene>
    <name evidence="2" type="ORF">IGS68_34330</name>
</gene>
<reference evidence="2" key="1">
    <citation type="submission" date="2021-02" db="EMBL/GenBank/DDBJ databases">
        <title>Skermanella TT6 skin isolate.</title>
        <authorList>
            <person name="Lee K."/>
            <person name="Ganzorig M."/>
        </authorList>
    </citation>
    <scope>NUCLEOTIDE SEQUENCE</scope>
    <source>
        <strain evidence="2">TT6</strain>
    </source>
</reference>
<protein>
    <recommendedName>
        <fullName evidence="4">TrbG/VirB9 family P-type conjugative transfer protein</fullName>
    </recommendedName>
</protein>
<dbReference type="Pfam" id="PF03524">
    <property type="entry name" value="CagX"/>
    <property type="match status" value="1"/>
</dbReference>
<evidence type="ECO:0000313" key="3">
    <source>
        <dbReference type="Proteomes" id="UP000595197"/>
    </source>
</evidence>
<geneLocation type="plasmid" evidence="2 3">
    <name>pTT6-3</name>
</geneLocation>
<dbReference type="PROSITE" id="PS51257">
    <property type="entry name" value="PROKAR_LIPOPROTEIN"/>
    <property type="match status" value="1"/>
</dbReference>
<sequence length="334" mass="36032">MCKFLLMSVAGVVLAGCAGGPSGDAPSLTYDYLQAQEVQPPGPGTLQVPVPFGGVATGPAKPEKKFTSPAAKTAAMVKRSRRTALDCSFEGSIMTCPFQNGVRQQVIMDGPSADGETDSDVTLFYLEPGEATPEAILGNPQWFMVEVTAGGVDGTSMRAKRERANNRKSASARLIVTVKAYKQGERTSLSIATGSRVYLYDLVVPSCKPAEDAAPRKCHAAYHPVVQHTYGSDQPRVTAATVHRPDATAVSDTRYVYHGPAEFLPGEWSAYNDGVNTYILPPARLSSRPVPFLPRGSAPSFWIDPTSRHYVIRGLPGEVRFVRGDLVMTVRRER</sequence>
<feature type="signal peptide" evidence="1">
    <location>
        <begin position="1"/>
        <end position="15"/>
    </location>
</feature>
<dbReference type="EMBL" id="CP067423">
    <property type="protein sequence ID" value="QQP93804.1"/>
    <property type="molecule type" value="Genomic_DNA"/>
</dbReference>
<feature type="chain" id="PRO_5045147701" description="TrbG/VirB9 family P-type conjugative transfer protein" evidence="1">
    <location>
        <begin position="16"/>
        <end position="334"/>
    </location>
</feature>
<dbReference type="RefSeq" id="WP_201083576.1">
    <property type="nucleotide sequence ID" value="NZ_CP067423.1"/>
</dbReference>
<proteinExistence type="predicted"/>